<protein>
    <submittedName>
        <fullName evidence="1">Uncharacterized protein</fullName>
    </submittedName>
</protein>
<evidence type="ECO:0000313" key="2">
    <source>
        <dbReference type="Proteomes" id="UP000708208"/>
    </source>
</evidence>
<proteinExistence type="predicted"/>
<dbReference type="AlphaFoldDB" id="A0A8J2NNL0"/>
<name>A0A8J2NNL0_9HEXA</name>
<keyword evidence="2" id="KW-1185">Reference proteome</keyword>
<feature type="non-terminal residue" evidence="1">
    <location>
        <position position="1"/>
    </location>
</feature>
<gene>
    <name evidence="1" type="ORF">AFUS01_LOCUS2730</name>
</gene>
<dbReference type="EMBL" id="CAJVCH010015779">
    <property type="protein sequence ID" value="CAG7680193.1"/>
    <property type="molecule type" value="Genomic_DNA"/>
</dbReference>
<sequence>NDNINSKIKRIGPSEFWRRARTKAMMASAFLDLLHNSSRQRVADLDENTQHIYQLRSPETTDIARRYLGTPFTISKTVQDSTNHMDLMNSPTMLVVMVQSDALHFPPPPKNVLQV</sequence>
<dbReference type="Proteomes" id="UP000708208">
    <property type="component" value="Unassembled WGS sequence"/>
</dbReference>
<organism evidence="1 2">
    <name type="scientific">Allacma fusca</name>
    <dbReference type="NCBI Taxonomy" id="39272"/>
    <lineage>
        <taxon>Eukaryota</taxon>
        <taxon>Metazoa</taxon>
        <taxon>Ecdysozoa</taxon>
        <taxon>Arthropoda</taxon>
        <taxon>Hexapoda</taxon>
        <taxon>Collembola</taxon>
        <taxon>Symphypleona</taxon>
        <taxon>Sminthuridae</taxon>
        <taxon>Allacma</taxon>
    </lineage>
</organism>
<evidence type="ECO:0000313" key="1">
    <source>
        <dbReference type="EMBL" id="CAG7680193.1"/>
    </source>
</evidence>
<comment type="caution">
    <text evidence="1">The sequence shown here is derived from an EMBL/GenBank/DDBJ whole genome shotgun (WGS) entry which is preliminary data.</text>
</comment>
<reference evidence="1" key="1">
    <citation type="submission" date="2021-06" db="EMBL/GenBank/DDBJ databases">
        <authorList>
            <person name="Hodson N. C."/>
            <person name="Mongue J. A."/>
            <person name="Jaron S. K."/>
        </authorList>
    </citation>
    <scope>NUCLEOTIDE SEQUENCE</scope>
</reference>
<accession>A0A8J2NNL0</accession>